<dbReference type="PANTHER" id="PTHR10357:SF216">
    <property type="entry name" value="MALTOOLIGOSYL TREHALOSE SYNTHASE-RELATED"/>
    <property type="match status" value="1"/>
</dbReference>
<dbReference type="EMBL" id="CP053562">
    <property type="protein sequence ID" value="QPZ90264.1"/>
    <property type="molecule type" value="Genomic_DNA"/>
</dbReference>
<dbReference type="InterPro" id="IPR017853">
    <property type="entry name" value="GH"/>
</dbReference>
<sequence length="759" mass="83980">MPSDLPAATARPMIATYRLQLRNGIDFAAAKTFLPYLADLGVSHLYLSPIFTATEGSTHGYDVANPQEIDPALGGEDGFRALSDAAQAVGLGIVLDLVPNHTALSLDNPWMRDAMRHGPDSAYADYFAIDWSQKLILPFLPEPLDDMLAKGELRLTEVHGGAVEWEGGWLPLAPGTAALGDIATVLTHQHWQLRDWTRERGALSHRRFFNVTGLIGMRIEDPAVFAAMTELPARLVREGLAHALRIDHIDGLADPATYLERLRHTVGDAVPIWVEKILTGDEAMPAEWQTDGTTGYEAGRQICRLLTEPEGFARLDALWRDRTGGCDDYETMCREARAQVIPEDLAAELHQLIDLAQAALVVDRLDPPDAETLREAMLALLIFFPRYRSYITTPPATPEDRAIIEETVEAAAETLPQREALDLLAGLLLDGKDKPSLKFRIRFQQVTGAVVAKAQEDTAFFRHTRYLAANEVGAEPDTPLLDAEGLNAWFSSAQGQRDTALTLTSSHDTKRAEDTRMRIAAISYHPETFAALFDGAMQDAAISDAGFVWYATQSLLGIWDDPAPGPDVCERLTEHLRKALREGGEITRWSFPDIEAEDAALDTARRICAAWEAQPPAELAPLIATGQRMSLLQLALKMMLPGIPDIYQRGERALYELTDPDNRRPFALPETLTSFEQAKSDTTRHLLKLRRQAEDVFRAGTAEAAERDGIFTLTRRADGREITLRFRRDLRDLSDGALFEIRDSAAEDTATRLAFPPPA</sequence>
<dbReference type="Gene3D" id="1.10.10.470">
    <property type="entry name" value="Maltooligosyl trehalose synthase, domain 4"/>
    <property type="match status" value="1"/>
</dbReference>
<dbReference type="SMART" id="SM00642">
    <property type="entry name" value="Aamy"/>
    <property type="match status" value="1"/>
</dbReference>
<dbReference type="Proteomes" id="UP000192422">
    <property type="component" value="Chromosome"/>
</dbReference>
<gene>
    <name evidence="2" type="primary">treY</name>
    <name evidence="2" type="ORF">AKL02_004770</name>
</gene>
<feature type="domain" description="Glycosyl hydrolase family 13 catalytic" evidence="1">
    <location>
        <begin position="13"/>
        <end position="684"/>
    </location>
</feature>
<accession>A0ABX6YR10</accession>
<organism evidence="2 3">
    <name type="scientific">Thioclava electrotropha</name>
    <dbReference type="NCBI Taxonomy" id="1549850"/>
    <lineage>
        <taxon>Bacteria</taxon>
        <taxon>Pseudomonadati</taxon>
        <taxon>Pseudomonadota</taxon>
        <taxon>Alphaproteobacteria</taxon>
        <taxon>Rhodobacterales</taxon>
        <taxon>Paracoccaceae</taxon>
        <taxon>Thioclava</taxon>
    </lineage>
</organism>
<evidence type="ECO:0000313" key="2">
    <source>
        <dbReference type="EMBL" id="QPZ90264.1"/>
    </source>
</evidence>
<name>A0ABX6YR10_9RHOB</name>
<dbReference type="Gene3D" id="3.20.20.80">
    <property type="entry name" value="Glycosidases"/>
    <property type="match status" value="3"/>
</dbReference>
<keyword evidence="3" id="KW-1185">Reference proteome</keyword>
<dbReference type="RefSeq" id="WP_083079564.1">
    <property type="nucleotide sequence ID" value="NZ_CP053562.1"/>
</dbReference>
<dbReference type="SUPFAM" id="SSF51445">
    <property type="entry name" value="(Trans)glycosidases"/>
    <property type="match status" value="1"/>
</dbReference>
<dbReference type="InterPro" id="IPR012767">
    <property type="entry name" value="Trehalose_TreY"/>
</dbReference>
<proteinExistence type="predicted"/>
<evidence type="ECO:0000259" key="1">
    <source>
        <dbReference type="SMART" id="SM00642"/>
    </source>
</evidence>
<dbReference type="InterPro" id="IPR006047">
    <property type="entry name" value="GH13_cat_dom"/>
</dbReference>
<dbReference type="PANTHER" id="PTHR10357">
    <property type="entry name" value="ALPHA-AMYLASE FAMILY MEMBER"/>
    <property type="match status" value="1"/>
</dbReference>
<dbReference type="NCBIfam" id="TIGR02401">
    <property type="entry name" value="trehalose_TreY"/>
    <property type="match status" value="1"/>
</dbReference>
<dbReference type="InterPro" id="IPR013797">
    <property type="entry name" value="Maltooligo_trehalose_synth_4"/>
</dbReference>
<dbReference type="Pfam" id="PF00128">
    <property type="entry name" value="Alpha-amylase"/>
    <property type="match status" value="1"/>
</dbReference>
<protein>
    <submittedName>
        <fullName evidence="2">Malto-oligosyltrehalose synthase</fullName>
    </submittedName>
</protein>
<evidence type="ECO:0000313" key="3">
    <source>
        <dbReference type="Proteomes" id="UP000192422"/>
    </source>
</evidence>
<reference evidence="2 3" key="1">
    <citation type="submission" date="2020-05" db="EMBL/GenBank/DDBJ databases">
        <title>Thioclava electrotropha strain Elox9 finished genome.</title>
        <authorList>
            <person name="Rowe A.R."/>
            <person name="Wilbanks E.G."/>
        </authorList>
    </citation>
    <scope>NUCLEOTIDE SEQUENCE [LARGE SCALE GENOMIC DNA]</scope>
    <source>
        <strain evidence="2 3">Elox9</strain>
    </source>
</reference>